<dbReference type="EMBL" id="CP081869">
    <property type="protein sequence ID" value="QZO01551.1"/>
    <property type="molecule type" value="Genomic_DNA"/>
</dbReference>
<dbReference type="AlphaFoldDB" id="A0A9E6RHI8"/>
<organism evidence="2 3">
    <name type="scientific">Chenggangzhangella methanolivorans</name>
    <dbReference type="NCBI Taxonomy" id="1437009"/>
    <lineage>
        <taxon>Bacteria</taxon>
        <taxon>Pseudomonadati</taxon>
        <taxon>Pseudomonadota</taxon>
        <taxon>Alphaproteobacteria</taxon>
        <taxon>Hyphomicrobiales</taxon>
        <taxon>Methylopilaceae</taxon>
        <taxon>Chenggangzhangella</taxon>
    </lineage>
</organism>
<accession>A0A9E6RHI8</accession>
<feature type="signal peptide" evidence="1">
    <location>
        <begin position="1"/>
        <end position="19"/>
    </location>
</feature>
<dbReference type="RefSeq" id="WP_261404839.1">
    <property type="nucleotide sequence ID" value="NZ_CP081869.1"/>
</dbReference>
<sequence>MRVLVLAGAFILAAGPVAAEAQAPSRAEAPLVLAQSAKKSAKRPPAADAVWDVRSSCLYGEVETKKVSDKDRLKACDQLAKFENEAQEVGHCWNQNFAEYKRCE</sequence>
<protein>
    <submittedName>
        <fullName evidence="2">Uncharacterized protein</fullName>
    </submittedName>
</protein>
<feature type="chain" id="PRO_5038365417" evidence="1">
    <location>
        <begin position="20"/>
        <end position="104"/>
    </location>
</feature>
<evidence type="ECO:0000313" key="2">
    <source>
        <dbReference type="EMBL" id="QZO01551.1"/>
    </source>
</evidence>
<proteinExistence type="predicted"/>
<name>A0A9E6RHI8_9HYPH</name>
<evidence type="ECO:0000313" key="3">
    <source>
        <dbReference type="Proteomes" id="UP000825701"/>
    </source>
</evidence>
<keyword evidence="3" id="KW-1185">Reference proteome</keyword>
<gene>
    <name evidence="2" type="ORF">K6K41_09075</name>
</gene>
<dbReference type="Proteomes" id="UP000825701">
    <property type="component" value="Chromosome"/>
</dbReference>
<keyword evidence="1" id="KW-0732">Signal</keyword>
<reference evidence="2" key="1">
    <citation type="submission" date="2021-08" db="EMBL/GenBank/DDBJ databases">
        <authorList>
            <person name="Zhang H."/>
            <person name="Xu M."/>
            <person name="Yu Z."/>
            <person name="Yang L."/>
            <person name="Cai Y."/>
        </authorList>
    </citation>
    <scope>NUCLEOTIDE SEQUENCE</scope>
    <source>
        <strain evidence="2">CHL1</strain>
    </source>
</reference>
<dbReference type="KEGG" id="cmet:K6K41_09075"/>
<evidence type="ECO:0000256" key="1">
    <source>
        <dbReference type="SAM" id="SignalP"/>
    </source>
</evidence>